<reference evidence="1" key="2">
    <citation type="journal article" date="2014" name="ISME J.">
        <title>Microbial stratification in low pH oxic and suboxic macroscopic growths along an acid mine drainage.</title>
        <authorList>
            <person name="Mendez-Garcia C."/>
            <person name="Mesa V."/>
            <person name="Sprenger R.R."/>
            <person name="Richter M."/>
            <person name="Diez M.S."/>
            <person name="Solano J."/>
            <person name="Bargiela R."/>
            <person name="Golyshina O.V."/>
            <person name="Manteca A."/>
            <person name="Ramos J.L."/>
            <person name="Gallego J.R."/>
            <person name="Llorente I."/>
            <person name="Martins Dos Santos V.A."/>
            <person name="Jensen O.N."/>
            <person name="Pelaez A.I."/>
            <person name="Sanchez J."/>
            <person name="Ferrer M."/>
        </authorList>
    </citation>
    <scope>NUCLEOTIDE SEQUENCE</scope>
</reference>
<evidence type="ECO:0000313" key="1">
    <source>
        <dbReference type="EMBL" id="EQD42433.1"/>
    </source>
</evidence>
<dbReference type="EMBL" id="AUZX01011693">
    <property type="protein sequence ID" value="EQD42433.1"/>
    <property type="molecule type" value="Genomic_DNA"/>
</dbReference>
<accession>T0ZBJ3</accession>
<name>T0ZBJ3_9ZZZZ</name>
<organism evidence="1">
    <name type="scientific">mine drainage metagenome</name>
    <dbReference type="NCBI Taxonomy" id="410659"/>
    <lineage>
        <taxon>unclassified sequences</taxon>
        <taxon>metagenomes</taxon>
        <taxon>ecological metagenomes</taxon>
    </lineage>
</organism>
<comment type="caution">
    <text evidence="1">The sequence shown here is derived from an EMBL/GenBank/DDBJ whole genome shotgun (WGS) entry which is preliminary data.</text>
</comment>
<reference evidence="1" key="1">
    <citation type="submission" date="2013-08" db="EMBL/GenBank/DDBJ databases">
        <authorList>
            <person name="Mendez C."/>
            <person name="Richter M."/>
            <person name="Ferrer M."/>
            <person name="Sanchez J."/>
        </authorList>
    </citation>
    <scope>NUCLEOTIDE SEQUENCE</scope>
</reference>
<sequence>WTDRESNVIQSLNPQVIVDNAASFPGRVITNSAGQIVDVNASFANFGSIDVAGLDYQANYTRTVGPDKWSFGLDATETYRYRQALVAGASAVESVSKAHAGR</sequence>
<feature type="non-terminal residue" evidence="1">
    <location>
        <position position="1"/>
    </location>
</feature>
<protein>
    <recommendedName>
        <fullName evidence="2">TonB-dependent receptor</fullName>
    </recommendedName>
</protein>
<evidence type="ECO:0008006" key="2">
    <source>
        <dbReference type="Google" id="ProtNLM"/>
    </source>
</evidence>
<dbReference type="AlphaFoldDB" id="T0ZBJ3"/>
<gene>
    <name evidence="1" type="ORF">B1A_15927</name>
</gene>
<proteinExistence type="predicted"/>